<evidence type="ECO:0000313" key="3">
    <source>
        <dbReference type="Proteomes" id="UP000637788"/>
    </source>
</evidence>
<sequence>MWAGLGARWPWRSSGVWARLQVELLNRRRWRTRLELSTALFEYLEIFHNRQRRHSALGMLSPVEYELRTPPVA</sequence>
<dbReference type="RefSeq" id="WP_189327847.1">
    <property type="nucleotide sequence ID" value="NZ_BMPQ01000067.1"/>
</dbReference>
<protein>
    <recommendedName>
        <fullName evidence="1">Integrase catalytic domain-containing protein</fullName>
    </recommendedName>
</protein>
<proteinExistence type="predicted"/>
<dbReference type="Proteomes" id="UP000637788">
    <property type="component" value="Unassembled WGS sequence"/>
</dbReference>
<gene>
    <name evidence="2" type="ORF">GCM10010094_94210</name>
</gene>
<comment type="caution">
    <text evidence="2">The sequence shown here is derived from an EMBL/GenBank/DDBJ whole genome shotgun (WGS) entry which is preliminary data.</text>
</comment>
<dbReference type="InterPro" id="IPR001584">
    <property type="entry name" value="Integrase_cat-core"/>
</dbReference>
<feature type="domain" description="Integrase catalytic" evidence="1">
    <location>
        <begin position="18"/>
        <end position="67"/>
    </location>
</feature>
<reference evidence="2" key="2">
    <citation type="submission" date="2020-09" db="EMBL/GenBank/DDBJ databases">
        <authorList>
            <person name="Sun Q."/>
            <person name="Ohkuma M."/>
        </authorList>
    </citation>
    <scope>NUCLEOTIDE SEQUENCE</scope>
    <source>
        <strain evidence="2">JCM 3035</strain>
    </source>
</reference>
<dbReference type="GO" id="GO:0015074">
    <property type="term" value="P:DNA integration"/>
    <property type="evidence" value="ECO:0007669"/>
    <property type="project" value="InterPro"/>
</dbReference>
<evidence type="ECO:0000313" key="2">
    <source>
        <dbReference type="EMBL" id="GGL18339.1"/>
    </source>
</evidence>
<keyword evidence="3" id="KW-1185">Reference proteome</keyword>
<accession>A0A917RQT1</accession>
<dbReference type="EMBL" id="BMPQ01000067">
    <property type="protein sequence ID" value="GGL18339.1"/>
    <property type="molecule type" value="Genomic_DNA"/>
</dbReference>
<organism evidence="2 3">
    <name type="scientific">Streptomyces flaveus</name>
    <dbReference type="NCBI Taxonomy" id="66370"/>
    <lineage>
        <taxon>Bacteria</taxon>
        <taxon>Bacillati</taxon>
        <taxon>Actinomycetota</taxon>
        <taxon>Actinomycetes</taxon>
        <taxon>Kitasatosporales</taxon>
        <taxon>Streptomycetaceae</taxon>
        <taxon>Streptomyces</taxon>
        <taxon>Streptomyces aurantiacus group</taxon>
    </lineage>
</organism>
<evidence type="ECO:0000259" key="1">
    <source>
        <dbReference type="Pfam" id="PF13333"/>
    </source>
</evidence>
<name>A0A917RQT1_9ACTN</name>
<dbReference type="AlphaFoldDB" id="A0A917RQT1"/>
<reference evidence="2" key="1">
    <citation type="journal article" date="2014" name="Int. J. Syst. Evol. Microbiol.">
        <title>Complete genome sequence of Corynebacterium casei LMG S-19264T (=DSM 44701T), isolated from a smear-ripened cheese.</title>
        <authorList>
            <consortium name="US DOE Joint Genome Institute (JGI-PGF)"/>
            <person name="Walter F."/>
            <person name="Albersmeier A."/>
            <person name="Kalinowski J."/>
            <person name="Ruckert C."/>
        </authorList>
    </citation>
    <scope>NUCLEOTIDE SEQUENCE</scope>
    <source>
        <strain evidence="2">JCM 3035</strain>
    </source>
</reference>
<dbReference type="Pfam" id="PF13333">
    <property type="entry name" value="rve_2"/>
    <property type="match status" value="1"/>
</dbReference>